<dbReference type="Pfam" id="PF23282">
    <property type="entry name" value="WHD_ROQ1"/>
    <property type="match status" value="1"/>
</dbReference>
<evidence type="ECO:0000259" key="4">
    <source>
        <dbReference type="PROSITE" id="PS50104"/>
    </source>
</evidence>
<dbReference type="EMBL" id="JARYMX010000004">
    <property type="protein sequence ID" value="KAJ9554649.1"/>
    <property type="molecule type" value="Genomic_DNA"/>
</dbReference>
<dbReference type="InterPro" id="IPR058546">
    <property type="entry name" value="RPS4B/Roq1-like_LRR"/>
</dbReference>
<dbReference type="GO" id="GO:0007165">
    <property type="term" value="P:signal transduction"/>
    <property type="evidence" value="ECO:0007669"/>
    <property type="project" value="InterPro"/>
</dbReference>
<dbReference type="SUPFAM" id="SSF52058">
    <property type="entry name" value="L domain-like"/>
    <property type="match status" value="1"/>
</dbReference>
<dbReference type="Proteomes" id="UP001172457">
    <property type="component" value="Chromosome 4"/>
</dbReference>
<dbReference type="PANTHER" id="PTHR11017">
    <property type="entry name" value="LEUCINE-RICH REPEAT-CONTAINING PROTEIN"/>
    <property type="match status" value="1"/>
</dbReference>
<evidence type="ECO:0000256" key="2">
    <source>
        <dbReference type="ARBA" id="ARBA00022737"/>
    </source>
</evidence>
<dbReference type="InterPro" id="IPR032675">
    <property type="entry name" value="LRR_dom_sf"/>
</dbReference>
<organism evidence="5 6">
    <name type="scientific">Centaurea solstitialis</name>
    <name type="common">yellow star-thistle</name>
    <dbReference type="NCBI Taxonomy" id="347529"/>
    <lineage>
        <taxon>Eukaryota</taxon>
        <taxon>Viridiplantae</taxon>
        <taxon>Streptophyta</taxon>
        <taxon>Embryophyta</taxon>
        <taxon>Tracheophyta</taxon>
        <taxon>Spermatophyta</taxon>
        <taxon>Magnoliopsida</taxon>
        <taxon>eudicotyledons</taxon>
        <taxon>Gunneridae</taxon>
        <taxon>Pentapetalae</taxon>
        <taxon>asterids</taxon>
        <taxon>campanulids</taxon>
        <taxon>Asterales</taxon>
        <taxon>Asteraceae</taxon>
        <taxon>Carduoideae</taxon>
        <taxon>Cardueae</taxon>
        <taxon>Centaureinae</taxon>
        <taxon>Centaurea</taxon>
    </lineage>
</organism>
<dbReference type="InterPro" id="IPR000157">
    <property type="entry name" value="TIR_dom"/>
</dbReference>
<dbReference type="InterPro" id="IPR035897">
    <property type="entry name" value="Toll_tir_struct_dom_sf"/>
</dbReference>
<protein>
    <recommendedName>
        <fullName evidence="4">TIR domain-containing protein</fullName>
    </recommendedName>
</protein>
<dbReference type="Gene3D" id="1.10.8.430">
    <property type="entry name" value="Helical domain of apoptotic protease-activating factors"/>
    <property type="match status" value="1"/>
</dbReference>
<dbReference type="InterPro" id="IPR058192">
    <property type="entry name" value="WHD_ROQ1-like"/>
</dbReference>
<dbReference type="InterPro" id="IPR042197">
    <property type="entry name" value="Apaf_helical"/>
</dbReference>
<dbReference type="PANTHER" id="PTHR11017:SF340">
    <property type="entry name" value="NB-ARC-RELATED"/>
    <property type="match status" value="1"/>
</dbReference>
<comment type="caution">
    <text evidence="5">The sequence shown here is derived from an EMBL/GenBank/DDBJ whole genome shotgun (WGS) entry which is preliminary data.</text>
</comment>
<keyword evidence="1" id="KW-0433">Leucine-rich repeat</keyword>
<dbReference type="PROSITE" id="PS50104">
    <property type="entry name" value="TIR"/>
    <property type="match status" value="1"/>
</dbReference>
<keyword evidence="6" id="KW-1185">Reference proteome</keyword>
<feature type="domain" description="TIR" evidence="4">
    <location>
        <begin position="662"/>
        <end position="757"/>
    </location>
</feature>
<dbReference type="Pfam" id="PF01582">
    <property type="entry name" value="TIR"/>
    <property type="match status" value="1"/>
</dbReference>
<evidence type="ECO:0000313" key="5">
    <source>
        <dbReference type="EMBL" id="KAJ9554649.1"/>
    </source>
</evidence>
<dbReference type="InterPro" id="IPR027417">
    <property type="entry name" value="P-loop_NTPase"/>
</dbReference>
<accession>A0AA38T700</accession>
<dbReference type="Gene3D" id="3.80.10.10">
    <property type="entry name" value="Ribonuclease Inhibitor"/>
    <property type="match status" value="2"/>
</dbReference>
<evidence type="ECO:0000313" key="6">
    <source>
        <dbReference type="Proteomes" id="UP001172457"/>
    </source>
</evidence>
<gene>
    <name evidence="5" type="ORF">OSB04_018694</name>
</gene>
<dbReference type="SUPFAM" id="SSF52200">
    <property type="entry name" value="Toll/Interleukin receptor TIR domain"/>
    <property type="match status" value="1"/>
</dbReference>
<dbReference type="PROSITE" id="PS51450">
    <property type="entry name" value="LRR"/>
    <property type="match status" value="1"/>
</dbReference>
<sequence>MLSKEVVSYAGGLPLALKVLGSFLRDKDTSEWKNALARLREIPNSEVVEKLKISYDGLGPMEKELFLDIACFFRGQTKHEAMVILDACGFYPTIGVKVLIEKALITLSKEKRFEMHDLIEEMGHYIVRGENPQNPEKHSRIWDKDVLNIIAVDSMKENDIIEALNIPFYNHGECLPSLPKVLANMKELRLIWFFGYEATSFPRNFQPMKLCYLGLVNCSLKQLWKGYKLLPKLKVLNLSSSSNLVTTPDLTGLPCLERMEMHPSIGYHEGLTFVDMEVCRSLEKFPPIIRMKKLETLLFCGCLKLCKFPDIQTNMDSLVELSLRETGIEVVPASIGRYCTNLLSLDLRYCRNLQSIEGNFHRLRHLKGFYFDFNDQTKIPAEGLFDVDCCLQMLSLHGTSLKKFHQVMVSIKILSFSRSLVRLNLGACNLVDGEISSVLWKEFSNLQALDLSENKFSRLDSSLSQLPRLKYLDLSCCKDLVELPDLPSSLAILKAYGCDKLQIVDLPTNLKWLWKLVVFTESSTTLVDVKKVVQSMLQGNAVEDYFLSLHFYGTKMSTKRETFVLELPPKWYNEYSGFLIYATEGYPVYGDGITINDEDDVLEVATSDEDEVSKEVKRMCYISFGSLRHTTWWNSTHTKISLSMPGAYLHVELVPRRSKAERPKDATNLSEFWDEDANNGPHVCNNIVDHLYSALVQQGINTLKDAQTLPWGKPIGPLLFKAIEESQIAVIVYSQTYVDSSWCMQELEHNHKGVAWW</sequence>
<reference evidence="5" key="1">
    <citation type="submission" date="2023-03" db="EMBL/GenBank/DDBJ databases">
        <title>Chromosome-scale reference genome and RAD-based genetic map of yellow starthistle (Centaurea solstitialis) reveal putative structural variation and QTLs associated with invader traits.</title>
        <authorList>
            <person name="Reatini B."/>
            <person name="Cang F.A."/>
            <person name="Jiang Q."/>
            <person name="Mckibben M.T.W."/>
            <person name="Barker M.S."/>
            <person name="Rieseberg L.H."/>
            <person name="Dlugosch K.M."/>
        </authorList>
    </citation>
    <scope>NUCLEOTIDE SEQUENCE</scope>
    <source>
        <strain evidence="5">CAN-66</strain>
        <tissue evidence="5">Leaf</tissue>
    </source>
</reference>
<dbReference type="InterPro" id="IPR044974">
    <property type="entry name" value="Disease_R_plants"/>
</dbReference>
<dbReference type="InterPro" id="IPR001611">
    <property type="entry name" value="Leu-rich_rpt"/>
</dbReference>
<dbReference type="GO" id="GO:0006952">
    <property type="term" value="P:defense response"/>
    <property type="evidence" value="ECO:0007669"/>
    <property type="project" value="InterPro"/>
</dbReference>
<dbReference type="Gene3D" id="3.40.50.10140">
    <property type="entry name" value="Toll/interleukin-1 receptor homology (TIR) domain"/>
    <property type="match status" value="1"/>
</dbReference>
<dbReference type="PRINTS" id="PR00364">
    <property type="entry name" value="DISEASERSIST"/>
</dbReference>
<evidence type="ECO:0000256" key="3">
    <source>
        <dbReference type="ARBA" id="ARBA00022821"/>
    </source>
</evidence>
<dbReference type="SUPFAM" id="SSF52540">
    <property type="entry name" value="P-loop containing nucleoside triphosphate hydrolases"/>
    <property type="match status" value="1"/>
</dbReference>
<dbReference type="AlphaFoldDB" id="A0AA38T700"/>
<evidence type="ECO:0000256" key="1">
    <source>
        <dbReference type="ARBA" id="ARBA00022614"/>
    </source>
</evidence>
<dbReference type="Pfam" id="PF23286">
    <property type="entry name" value="LRR_13"/>
    <property type="match status" value="1"/>
</dbReference>
<keyword evidence="2" id="KW-0677">Repeat</keyword>
<name>A0AA38T700_9ASTR</name>
<proteinExistence type="predicted"/>
<keyword evidence="3" id="KW-0611">Plant defense</keyword>